<dbReference type="PANTHER" id="PTHR30288">
    <property type="entry name" value="FLAGELLAR CAP/ASSEMBLY PROTEIN FLID"/>
    <property type="match status" value="1"/>
</dbReference>
<protein>
    <recommendedName>
        <fullName evidence="5">Flagellar hook-associated protein 2</fullName>
        <shortName evidence="5">HAP2</shortName>
    </recommendedName>
    <alternativeName>
        <fullName evidence="5">Flagellar cap protein</fullName>
    </alternativeName>
</protein>
<dbReference type="EMBL" id="CABPSE010000003">
    <property type="protein sequence ID" value="VVD84481.1"/>
    <property type="molecule type" value="Genomic_DNA"/>
</dbReference>
<evidence type="ECO:0000256" key="3">
    <source>
        <dbReference type="ARBA" id="ARBA00023054"/>
    </source>
</evidence>
<evidence type="ECO:0000256" key="4">
    <source>
        <dbReference type="ARBA" id="ARBA00023143"/>
    </source>
</evidence>
<comment type="subcellular location">
    <subcellularLocation>
        <location evidence="5">Secreted</location>
    </subcellularLocation>
    <subcellularLocation>
        <location evidence="5">Bacterial flagellum</location>
    </subcellularLocation>
</comment>
<dbReference type="GO" id="GO:0009421">
    <property type="term" value="C:bacterial-type flagellum filament cap"/>
    <property type="evidence" value="ECO:0007669"/>
    <property type="project" value="InterPro"/>
</dbReference>
<dbReference type="PANTHER" id="PTHR30288:SF0">
    <property type="entry name" value="FLAGELLAR HOOK-ASSOCIATED PROTEIN 2"/>
    <property type="match status" value="1"/>
</dbReference>
<evidence type="ECO:0000259" key="7">
    <source>
        <dbReference type="Pfam" id="PF07195"/>
    </source>
</evidence>
<keyword evidence="8" id="KW-0966">Cell projection</keyword>
<dbReference type="AlphaFoldDB" id="A0A5E4TAL3"/>
<organism evidence="8 9">
    <name type="scientific">Pandoraea communis</name>
    <dbReference type="NCBI Taxonomy" id="2508297"/>
    <lineage>
        <taxon>Bacteria</taxon>
        <taxon>Pseudomonadati</taxon>
        <taxon>Pseudomonadota</taxon>
        <taxon>Betaproteobacteria</taxon>
        <taxon>Burkholderiales</taxon>
        <taxon>Burkholderiaceae</taxon>
        <taxon>Pandoraea</taxon>
    </lineage>
</organism>
<dbReference type="Pfam" id="PF07195">
    <property type="entry name" value="FliD_C"/>
    <property type="match status" value="2"/>
</dbReference>
<evidence type="ECO:0000256" key="1">
    <source>
        <dbReference type="ARBA" id="ARBA00009764"/>
    </source>
</evidence>
<gene>
    <name evidence="8" type="primary">fliD</name>
    <name evidence="8" type="ORF">PCO31111_01296</name>
</gene>
<evidence type="ECO:0000256" key="5">
    <source>
        <dbReference type="RuleBase" id="RU362066"/>
    </source>
</evidence>
<accession>A0A5E4TAL3</accession>
<dbReference type="RefSeq" id="WP_150584203.1">
    <property type="nucleotide sequence ID" value="NZ_CABPSE010000003.1"/>
</dbReference>
<keyword evidence="8" id="KW-0969">Cilium</keyword>
<keyword evidence="3" id="KW-0175">Coiled coil</keyword>
<dbReference type="Proteomes" id="UP000383971">
    <property type="component" value="Unassembled WGS sequence"/>
</dbReference>
<dbReference type="GO" id="GO:0071973">
    <property type="term" value="P:bacterial-type flagellum-dependent cell motility"/>
    <property type="evidence" value="ECO:0007669"/>
    <property type="project" value="TreeGrafter"/>
</dbReference>
<dbReference type="InterPro" id="IPR003481">
    <property type="entry name" value="FliD_N"/>
</dbReference>
<reference evidence="8 9" key="1">
    <citation type="submission" date="2019-08" db="EMBL/GenBank/DDBJ databases">
        <authorList>
            <person name="Peeters C."/>
        </authorList>
    </citation>
    <scope>NUCLEOTIDE SEQUENCE [LARGE SCALE GENOMIC DNA]</scope>
    <source>
        <strain evidence="8 9">LMG 31111</strain>
    </source>
</reference>
<feature type="domain" description="Flagellar hook-associated protein 2 N-terminal" evidence="6">
    <location>
        <begin position="18"/>
        <end position="114"/>
    </location>
</feature>
<comment type="subunit">
    <text evidence="2 5">Homopentamer.</text>
</comment>
<sequence>MATSSSPTGSISSPGVGSGLNVNALVTSLMQPATNKLNLLKSQESSYQTKLSAIGNLKSALSSFQSALSGLSSASSYLQMSATVADPTILSASATSDTRAGSYAINVSQLAQAQSLTTGGVADQTAAIGSGVSTQVTFSFGTVSGGTLTSGKYSGASFDPNAGQSSFSITIDNKNNSLQGIRDAINAANGGVSASIVNDGSSTPNRLVLTSSTTGQAMSMKIDVAATGDAAVQSLLANDPTGTQNLTQTVAAQNANLTVNGLAVTSASNSVSNAVQGLSLTLMKTGATNVSVSNNNSAVTSAVTNFVSAYNTLQNTFTQLTVFDKAGNGANNGPLIGDSTVQLVQTRIQSILNSRLPGVSTTALSSLADIGVSFQVDGTLAVDSTKLDKAISSGGFAQLASLLATNGTTTDSLVKYVSSTSSTQPGQYDINITRAATQGSAVGSSTMAASTVIDDTNNSLTIQVDGKSTSIAIPKGTYTPDKLAVAVQAAINGNSVFMANGSSVSASQKGNILTITSNRYGSASNVQVTGGSALFALMGTATSTDGVDVAGTIGGYSASGSGQSLIGATGTPVEGLKILITGSNLGDRGSINFSQGYASLLSNQVTDFLSTKGAINSATDSLNATIKQVQQRETDWQDQMTQMQNRYLAQFTALDATMSKLSSTSDYLKQVLGGSSSSSSSSK</sequence>
<comment type="function">
    <text evidence="5">Required for morphogenesis and for the elongation of the flagellar filament by facilitating polymerization of the flagellin monomers at the tip of growing filament. Forms a capping structure, which prevents flagellin subunits (transported through the central channel of the flagellum) from leaking out without polymerization at the distal end.</text>
</comment>
<comment type="similarity">
    <text evidence="1 5">Belongs to the FliD family.</text>
</comment>
<evidence type="ECO:0000259" key="6">
    <source>
        <dbReference type="Pfam" id="PF02465"/>
    </source>
</evidence>
<keyword evidence="8" id="KW-0282">Flagellum</keyword>
<dbReference type="InterPro" id="IPR010809">
    <property type="entry name" value="FliD_C"/>
</dbReference>
<proteinExistence type="inferred from homology"/>
<name>A0A5E4TAL3_9BURK</name>
<evidence type="ECO:0000313" key="8">
    <source>
        <dbReference type="EMBL" id="VVD84481.1"/>
    </source>
</evidence>
<feature type="domain" description="Flagellar hook-associated protein 2 C-terminal" evidence="7">
    <location>
        <begin position="252"/>
        <end position="461"/>
    </location>
</feature>
<keyword evidence="9" id="KW-1185">Reference proteome</keyword>
<dbReference type="GO" id="GO:0009424">
    <property type="term" value="C:bacterial-type flagellum hook"/>
    <property type="evidence" value="ECO:0007669"/>
    <property type="project" value="UniProtKB-UniRule"/>
</dbReference>
<evidence type="ECO:0000313" key="9">
    <source>
        <dbReference type="Proteomes" id="UP000383971"/>
    </source>
</evidence>
<feature type="domain" description="Flagellar hook-associated protein 2 C-terminal" evidence="7">
    <location>
        <begin position="591"/>
        <end position="662"/>
    </location>
</feature>
<dbReference type="InterPro" id="IPR040026">
    <property type="entry name" value="FliD"/>
</dbReference>
<dbReference type="GO" id="GO:0005576">
    <property type="term" value="C:extracellular region"/>
    <property type="evidence" value="ECO:0007669"/>
    <property type="project" value="UniProtKB-SubCell"/>
</dbReference>
<dbReference type="Pfam" id="PF02465">
    <property type="entry name" value="FliD_N"/>
    <property type="match status" value="1"/>
</dbReference>
<keyword evidence="5" id="KW-0964">Secreted</keyword>
<evidence type="ECO:0000256" key="2">
    <source>
        <dbReference type="ARBA" id="ARBA00011255"/>
    </source>
</evidence>
<dbReference type="GO" id="GO:0007155">
    <property type="term" value="P:cell adhesion"/>
    <property type="evidence" value="ECO:0007669"/>
    <property type="project" value="InterPro"/>
</dbReference>
<keyword evidence="4 5" id="KW-0975">Bacterial flagellum</keyword>